<organism evidence="2 3">
    <name type="scientific">Occultella aeris</name>
    <dbReference type="NCBI Taxonomy" id="2761496"/>
    <lineage>
        <taxon>Bacteria</taxon>
        <taxon>Bacillati</taxon>
        <taxon>Actinomycetota</taxon>
        <taxon>Actinomycetes</taxon>
        <taxon>Micrococcales</taxon>
        <taxon>Ruaniaceae</taxon>
        <taxon>Occultella</taxon>
    </lineage>
</organism>
<protein>
    <submittedName>
        <fullName evidence="2">Uncharacterized protein</fullName>
    </submittedName>
</protein>
<comment type="caution">
    <text evidence="2">The sequence shown here is derived from an EMBL/GenBank/DDBJ whole genome shotgun (WGS) entry which is preliminary data.</text>
</comment>
<reference evidence="2 3" key="1">
    <citation type="submission" date="2019-11" db="EMBL/GenBank/DDBJ databases">
        <authorList>
            <person name="Criscuolo A."/>
        </authorList>
    </citation>
    <scope>NUCLEOTIDE SEQUENCE [LARGE SCALE GENOMIC DNA]</scope>
    <source>
        <strain evidence="2">CIP111667</strain>
    </source>
</reference>
<keyword evidence="1" id="KW-0732">Signal</keyword>
<feature type="signal peptide" evidence="1">
    <location>
        <begin position="1"/>
        <end position="27"/>
    </location>
</feature>
<evidence type="ECO:0000313" key="3">
    <source>
        <dbReference type="Proteomes" id="UP000419743"/>
    </source>
</evidence>
<evidence type="ECO:0000313" key="2">
    <source>
        <dbReference type="EMBL" id="VZO39127.1"/>
    </source>
</evidence>
<evidence type="ECO:0000256" key="1">
    <source>
        <dbReference type="SAM" id="SignalP"/>
    </source>
</evidence>
<keyword evidence="3" id="KW-1185">Reference proteome</keyword>
<feature type="chain" id="PRO_5038897154" evidence="1">
    <location>
        <begin position="28"/>
        <end position="148"/>
    </location>
</feature>
<dbReference type="PROSITE" id="PS51257">
    <property type="entry name" value="PROKAR_LIPOPROTEIN"/>
    <property type="match status" value="1"/>
</dbReference>
<accession>A0A7M4DNU1</accession>
<gene>
    <name evidence="2" type="ORF">HALOF300_03822</name>
</gene>
<dbReference type="AlphaFoldDB" id="A0A7M4DNU1"/>
<dbReference type="Proteomes" id="UP000419743">
    <property type="component" value="Unassembled WGS sequence"/>
</dbReference>
<dbReference type="RefSeq" id="WP_156742475.1">
    <property type="nucleotide sequence ID" value="NZ_CACRYJ010000056.1"/>
</dbReference>
<proteinExistence type="predicted"/>
<sequence length="148" mass="14836">MAHTTTRSRIAALLLALLAAVGTGVLSGCDAISGAAGDAVERAIEEAVDGLDLSDGLPEGFPAEVAVVEGPTRGAARADADGVTTWVALVTAADSGTIARSTLEDAGFEVDNVVTHDAGLIAQLSSDAYDVKLIASDTRVVYVVTPAA</sequence>
<name>A0A7M4DNU1_9MICO</name>
<dbReference type="EMBL" id="CACRYJ010000056">
    <property type="protein sequence ID" value="VZO39127.1"/>
    <property type="molecule type" value="Genomic_DNA"/>
</dbReference>